<feature type="transmembrane region" description="Helical" evidence="21">
    <location>
        <begin position="946"/>
        <end position="969"/>
    </location>
</feature>
<dbReference type="SUPFAM" id="SSF53850">
    <property type="entry name" value="Periplasmic binding protein-like II"/>
    <property type="match status" value="1"/>
</dbReference>
<dbReference type="EMBL" id="HG994357">
    <property type="protein sequence ID" value="CAF2132548.1"/>
    <property type="molecule type" value="Genomic_DNA"/>
</dbReference>
<keyword evidence="8 21" id="KW-1133">Transmembrane helix</keyword>
<keyword evidence="14" id="KW-0675">Receptor</keyword>
<keyword evidence="11" id="KW-0238">DNA-binding</keyword>
<keyword evidence="20" id="KW-1015">Disulfide bond</keyword>
<evidence type="ECO:0000256" key="14">
    <source>
        <dbReference type="ARBA" id="ARBA00023170"/>
    </source>
</evidence>
<evidence type="ECO:0000256" key="15">
    <source>
        <dbReference type="ARBA" id="ARBA00023180"/>
    </source>
</evidence>
<proteinExistence type="inferred from homology"/>
<feature type="domain" description="Ionotropic glutamate receptor C-terminal" evidence="22">
    <location>
        <begin position="576"/>
        <end position="918"/>
    </location>
</feature>
<evidence type="ECO:0000256" key="11">
    <source>
        <dbReference type="ARBA" id="ARBA00023125"/>
    </source>
</evidence>
<dbReference type="AlphaFoldDB" id="A0A816WFF8"/>
<sequence>MNINGIKKQNEIILMDKHGVKCVTKLVRDGSKYGKRGLGKGCKDFCEANDVLKIGQPFMSELVWEDSVPVLRILRKQVHSIRFDTLNNNMIYDFSNHLCNKRALPYRPPRFFLSLQVLTMTREHYLALNLLFLVLVLLMQVGEGQQNRATDVKVGIVDDVGMAYSNMTLFCINTSLSDFYSSHPETRTRLVTTVVDSKKDVVIAAAAALDLITNKEVKAILGPWNSMQAQLMIEIGQKSHVPIVSYSATSPFLASIRSQYFFRATYDDSSQVHAVKAIIKLFGWREVVPVYVDNTFGEGIMPHLTDALQEINVRIPYRTVISPNATGDEISVELLRMMTRPTRVFVVHTEDLLASRFFAKAKEIGLMKQGYVWILTNGITDGLSLMKEAETDAMQGVLGVKTYVPRSDKLEAFKSKWKNRFPLSDLSVYGLWAYDATTALAMAIEEAGASNLIFVTTDDAMRNMSGLQGLGVSQYGPKLLQTLSKVRFKGLSGDFRFINRELQPSVLEIVNVNGHGGRTIGYWTKEHGLLKHVDQRQATTTTFTTWKDRLRPIIWPGDTTFVPKGWEIPTNGKRLKIGVPTNNHFPQFVKGTKDPITNSTIFSGFCIDYFEAVIQAMPYDVSYDYFPVEDMDYETMVYQVYLGKYDAVVGDTTISANRSMYVEFSLPYTPSGVGLVVPVKDNVKRSSTIFLMPLTWGLCLLSLLSFFIIAVVVWVLEHRVNPDFDGPGRYQISTILWFSFSIMVFAPRERVLSFWARLVVIIWYFLVLLLTQSYTASLASLLTSQQLYPTVTNINSLLAKGERVGNQRSPFILGRLRESGFSDANLVTYGSPEQCHELLDTEPAKGGVSAVFMELPYVRLFLGQHCNKYKMVQTPFKVDGFGFVFPIGSPLVADVSRAILKVEESNKANQLESAWFKKIDESCPDPFTSPDPNPSESFRKLGIDSFWVLFVAAAIVCVTALGKCMFHFLKENRDQRNLQGLWEKFLQPDTKSYINQVKKCQCSNGSQS</sequence>
<name>A0A816WFF8_BRANA</name>
<evidence type="ECO:0000256" key="5">
    <source>
        <dbReference type="ARBA" id="ARBA00022448"/>
    </source>
</evidence>
<dbReference type="FunFam" id="3.40.190.10:FF:000103">
    <property type="entry name" value="Glutamate receptor"/>
    <property type="match status" value="1"/>
</dbReference>
<organism evidence="23">
    <name type="scientific">Brassica napus</name>
    <name type="common">Rape</name>
    <dbReference type="NCBI Taxonomy" id="3708"/>
    <lineage>
        <taxon>Eukaryota</taxon>
        <taxon>Viridiplantae</taxon>
        <taxon>Streptophyta</taxon>
        <taxon>Embryophyta</taxon>
        <taxon>Tracheophyta</taxon>
        <taxon>Spermatophyta</taxon>
        <taxon>Magnoliopsida</taxon>
        <taxon>eudicotyledons</taxon>
        <taxon>Gunneridae</taxon>
        <taxon>Pentapetalae</taxon>
        <taxon>rosids</taxon>
        <taxon>malvids</taxon>
        <taxon>Brassicales</taxon>
        <taxon>Brassicaceae</taxon>
        <taxon>Brassiceae</taxon>
        <taxon>Brassica</taxon>
    </lineage>
</organism>
<dbReference type="InterPro" id="IPR015683">
    <property type="entry name" value="Ionotropic_Glu_rcpt"/>
</dbReference>
<dbReference type="FunFam" id="3.40.50.2300:FF:000081">
    <property type="entry name" value="Glutamate receptor"/>
    <property type="match status" value="1"/>
</dbReference>
<dbReference type="SUPFAM" id="SSF101936">
    <property type="entry name" value="DNA-binding pseudobarrel domain"/>
    <property type="match status" value="1"/>
</dbReference>
<keyword evidence="12 21" id="KW-0472">Membrane</keyword>
<feature type="transmembrane region" description="Helical" evidence="21">
    <location>
        <begin position="758"/>
        <end position="782"/>
    </location>
</feature>
<evidence type="ECO:0000256" key="2">
    <source>
        <dbReference type="ARBA" id="ARBA00004141"/>
    </source>
</evidence>
<dbReference type="InterPro" id="IPR015300">
    <property type="entry name" value="DNA-bd_pseudobarrel_sf"/>
</dbReference>
<dbReference type="PIRSF" id="PIRSF037090">
    <property type="entry name" value="Iontro_Glu-like_rcpt_pln"/>
    <property type="match status" value="1"/>
</dbReference>
<keyword evidence="10" id="KW-0406">Ion transport</keyword>
<evidence type="ECO:0000256" key="6">
    <source>
        <dbReference type="ARBA" id="ARBA00022692"/>
    </source>
</evidence>
<evidence type="ECO:0000256" key="19">
    <source>
        <dbReference type="ARBA" id="ARBA00049638"/>
    </source>
</evidence>
<dbReference type="FunFam" id="1.10.287.70:FF:000037">
    <property type="entry name" value="Glutamate receptor"/>
    <property type="match status" value="1"/>
</dbReference>
<protein>
    <submittedName>
        <fullName evidence="23">(rape) hypothetical protein</fullName>
    </submittedName>
</protein>
<dbReference type="FunFam" id="3.40.50.2300:FF:000310">
    <property type="entry name" value="Glutamate receptor"/>
    <property type="match status" value="1"/>
</dbReference>
<dbReference type="FunFam" id="3.40.190.10:FF:000276">
    <property type="entry name" value="Glutamate receptor 2.3"/>
    <property type="match status" value="1"/>
</dbReference>
<comment type="similarity">
    <text evidence="3">Belongs to the glutamate-gated ion channel (TC 1.A.10.1) family.</text>
</comment>
<feature type="transmembrane region" description="Helical" evidence="21">
    <location>
        <begin position="694"/>
        <end position="716"/>
    </location>
</feature>
<keyword evidence="15" id="KW-0325">Glycoprotein</keyword>
<dbReference type="InterPro" id="IPR044440">
    <property type="entry name" value="GABAb_receptor_plant_PBP1"/>
</dbReference>
<feature type="disulfide bond" evidence="20">
    <location>
        <begin position="866"/>
        <end position="923"/>
    </location>
</feature>
<dbReference type="Proteomes" id="UP001295469">
    <property type="component" value="Chromosome A03"/>
</dbReference>
<comment type="function">
    <text evidence="19">Glutamate-gated receptor that probably acts as a non-selective cation channel. May be involved in light-signal transduction and calcium homeostasis via the regulation of calcium influx into cells.</text>
</comment>
<evidence type="ECO:0000256" key="10">
    <source>
        <dbReference type="ARBA" id="ARBA00023065"/>
    </source>
</evidence>
<accession>A0A816WFF8</accession>
<keyword evidence="13" id="KW-0804">Transcription</keyword>
<keyword evidence="6 21" id="KW-0812">Transmembrane</keyword>
<evidence type="ECO:0000256" key="3">
    <source>
        <dbReference type="ARBA" id="ARBA00008685"/>
    </source>
</evidence>
<dbReference type="InterPro" id="IPR001828">
    <property type="entry name" value="ANF_lig-bd_rcpt"/>
</dbReference>
<evidence type="ECO:0000256" key="17">
    <source>
        <dbReference type="ARBA" id="ARBA00023286"/>
    </source>
</evidence>
<keyword evidence="7" id="KW-0732">Signal</keyword>
<evidence type="ECO:0000313" key="23">
    <source>
        <dbReference type="EMBL" id="CAF2132548.1"/>
    </source>
</evidence>
<dbReference type="Pfam" id="PF01094">
    <property type="entry name" value="ANF_receptor"/>
    <property type="match status" value="1"/>
</dbReference>
<evidence type="ECO:0000259" key="22">
    <source>
        <dbReference type="SMART" id="SM00079"/>
    </source>
</evidence>
<dbReference type="GO" id="GO:0005634">
    <property type="term" value="C:nucleus"/>
    <property type="evidence" value="ECO:0007669"/>
    <property type="project" value="UniProtKB-SubCell"/>
</dbReference>
<dbReference type="GO" id="GO:0015276">
    <property type="term" value="F:ligand-gated monoatomic ion channel activity"/>
    <property type="evidence" value="ECO:0007669"/>
    <property type="project" value="InterPro"/>
</dbReference>
<keyword evidence="5" id="KW-0813">Transport</keyword>
<dbReference type="Gene3D" id="3.40.190.10">
    <property type="entry name" value="Periplasmic binding protein-like II"/>
    <property type="match status" value="2"/>
</dbReference>
<evidence type="ECO:0000256" key="13">
    <source>
        <dbReference type="ARBA" id="ARBA00023163"/>
    </source>
</evidence>
<evidence type="ECO:0000256" key="9">
    <source>
        <dbReference type="ARBA" id="ARBA00023015"/>
    </source>
</evidence>
<dbReference type="CDD" id="cd13686">
    <property type="entry name" value="GluR_Plant"/>
    <property type="match status" value="1"/>
</dbReference>
<evidence type="ECO:0000256" key="1">
    <source>
        <dbReference type="ARBA" id="ARBA00004123"/>
    </source>
</evidence>
<dbReference type="InterPro" id="IPR028082">
    <property type="entry name" value="Peripla_BP_I"/>
</dbReference>
<reference evidence="23" key="1">
    <citation type="submission" date="2021-01" db="EMBL/GenBank/DDBJ databases">
        <authorList>
            <consortium name="Genoscope - CEA"/>
            <person name="William W."/>
        </authorList>
    </citation>
    <scope>NUCLEOTIDE SEQUENCE</scope>
</reference>
<gene>
    <name evidence="23" type="ORF">DARMORV10_A03P60920.1</name>
</gene>
<evidence type="ECO:0000256" key="12">
    <source>
        <dbReference type="ARBA" id="ARBA00023136"/>
    </source>
</evidence>
<evidence type="ECO:0000256" key="20">
    <source>
        <dbReference type="PIRSR" id="PIRSR037090-50"/>
    </source>
</evidence>
<dbReference type="CDD" id="cd19990">
    <property type="entry name" value="PBP1_GABAb_receptor_plant"/>
    <property type="match status" value="1"/>
</dbReference>
<dbReference type="Gene3D" id="3.40.50.2300">
    <property type="match status" value="3"/>
</dbReference>
<comment type="subunit">
    <text evidence="4">May form heteromers.</text>
</comment>
<evidence type="ECO:0000256" key="21">
    <source>
        <dbReference type="SAM" id="Phobius"/>
    </source>
</evidence>
<dbReference type="InterPro" id="IPR003340">
    <property type="entry name" value="B3_DNA-bd"/>
</dbReference>
<keyword evidence="18" id="KW-0407">Ion channel</keyword>
<dbReference type="CDD" id="cd10017">
    <property type="entry name" value="B3_DNA"/>
    <property type="match status" value="1"/>
</dbReference>
<evidence type="ECO:0000256" key="7">
    <source>
        <dbReference type="ARBA" id="ARBA00022729"/>
    </source>
</evidence>
<comment type="subcellular location">
    <subcellularLocation>
        <location evidence="2">Membrane</location>
        <topology evidence="2">Multi-pass membrane protein</topology>
    </subcellularLocation>
    <subcellularLocation>
        <location evidence="1">Nucleus</location>
    </subcellularLocation>
</comment>
<evidence type="ECO:0000256" key="8">
    <source>
        <dbReference type="ARBA" id="ARBA00022989"/>
    </source>
</evidence>
<dbReference type="Pfam" id="PF00060">
    <property type="entry name" value="Lig_chan"/>
    <property type="match status" value="1"/>
</dbReference>
<dbReference type="InterPro" id="IPR001320">
    <property type="entry name" value="Iontro_rcpt_C"/>
</dbReference>
<dbReference type="Gene3D" id="1.10.287.70">
    <property type="match status" value="1"/>
</dbReference>
<evidence type="ECO:0000256" key="16">
    <source>
        <dbReference type="ARBA" id="ARBA00023242"/>
    </source>
</evidence>
<dbReference type="InterPro" id="IPR017103">
    <property type="entry name" value="Iontropic_Glu_rcpt_pln"/>
</dbReference>
<dbReference type="GO" id="GO:0016020">
    <property type="term" value="C:membrane"/>
    <property type="evidence" value="ECO:0007669"/>
    <property type="project" value="UniProtKB-SubCell"/>
</dbReference>
<dbReference type="SUPFAM" id="SSF53822">
    <property type="entry name" value="Periplasmic binding protein-like I"/>
    <property type="match status" value="1"/>
</dbReference>
<evidence type="ECO:0000256" key="18">
    <source>
        <dbReference type="ARBA" id="ARBA00023303"/>
    </source>
</evidence>
<evidence type="ECO:0000256" key="4">
    <source>
        <dbReference type="ARBA" id="ARBA00011095"/>
    </source>
</evidence>
<dbReference type="SMART" id="SM00079">
    <property type="entry name" value="PBPe"/>
    <property type="match status" value="1"/>
</dbReference>
<keyword evidence="9" id="KW-0805">Transcription regulation</keyword>
<dbReference type="GO" id="GO:0003677">
    <property type="term" value="F:DNA binding"/>
    <property type="evidence" value="ECO:0007669"/>
    <property type="project" value="UniProtKB-KW"/>
</dbReference>
<dbReference type="PANTHER" id="PTHR34836:SF1">
    <property type="entry name" value="OS09G0428600 PROTEIN"/>
    <property type="match status" value="1"/>
</dbReference>
<keyword evidence="17" id="KW-1071">Ligand-gated ion channel</keyword>
<dbReference type="PANTHER" id="PTHR34836">
    <property type="entry name" value="OS06G0188250 PROTEIN"/>
    <property type="match status" value="1"/>
</dbReference>
<feature type="transmembrane region" description="Helical" evidence="21">
    <location>
        <begin position="125"/>
        <end position="142"/>
    </location>
</feature>
<keyword evidence="16" id="KW-0539">Nucleus</keyword>